<comment type="caution">
    <text evidence="10">The sequence shown here is derived from an EMBL/GenBank/DDBJ whole genome shotgun (WGS) entry which is preliminary data.</text>
</comment>
<dbReference type="FunFam" id="3.40.605.10:FF:000006">
    <property type="entry name" value="1-pyrroline-5-carboxylate dehydrogenase"/>
    <property type="match status" value="1"/>
</dbReference>
<keyword evidence="5" id="KW-0520">NAD</keyword>
<comment type="similarity">
    <text evidence="2">Belongs to the aldehyde dehydrogenase family.</text>
</comment>
<dbReference type="InterPro" id="IPR016162">
    <property type="entry name" value="Ald_DH_N"/>
</dbReference>
<keyword evidence="11" id="KW-1185">Reference proteome</keyword>
<dbReference type="InterPro" id="IPR015590">
    <property type="entry name" value="Aldehyde_DH_dom"/>
</dbReference>
<evidence type="ECO:0000313" key="10">
    <source>
        <dbReference type="EMBL" id="MVN92764.1"/>
    </source>
</evidence>
<dbReference type="EC" id="1.2.1.88" evidence="3"/>
<dbReference type="PANTHER" id="PTHR42862:SF1">
    <property type="entry name" value="DELTA-1-PYRROLINE-5-CARBOXYLATE DEHYDROGENASE 2, ISOFORM A-RELATED"/>
    <property type="match status" value="1"/>
</dbReference>
<evidence type="ECO:0000256" key="1">
    <source>
        <dbReference type="ARBA" id="ARBA00004786"/>
    </source>
</evidence>
<accession>A0A6I4IRF0</accession>
<evidence type="ECO:0000256" key="2">
    <source>
        <dbReference type="ARBA" id="ARBA00009986"/>
    </source>
</evidence>
<dbReference type="InterPro" id="IPR005931">
    <property type="entry name" value="P5CDH/ALDH4A1"/>
</dbReference>
<evidence type="ECO:0000256" key="4">
    <source>
        <dbReference type="ARBA" id="ARBA00023002"/>
    </source>
</evidence>
<dbReference type="GO" id="GO:0003842">
    <property type="term" value="F:L-glutamate gamma-semialdehyde dehydrogenase activity"/>
    <property type="evidence" value="ECO:0007669"/>
    <property type="project" value="UniProtKB-EC"/>
</dbReference>
<dbReference type="InterPro" id="IPR016161">
    <property type="entry name" value="Ald_DH/histidinol_DH"/>
</dbReference>
<name>A0A6I4IRF0_9SPHI</name>
<dbReference type="GO" id="GO:0009898">
    <property type="term" value="C:cytoplasmic side of plasma membrane"/>
    <property type="evidence" value="ECO:0007669"/>
    <property type="project" value="TreeGrafter"/>
</dbReference>
<evidence type="ECO:0000313" key="11">
    <source>
        <dbReference type="Proteomes" id="UP000434850"/>
    </source>
</evidence>
<proteinExistence type="inferred from homology"/>
<organism evidence="10 11">
    <name type="scientific">Mucilaginibacter aquatilis</name>
    <dbReference type="NCBI Taxonomy" id="1517760"/>
    <lineage>
        <taxon>Bacteria</taxon>
        <taxon>Pseudomonadati</taxon>
        <taxon>Bacteroidota</taxon>
        <taxon>Sphingobacteriia</taxon>
        <taxon>Sphingobacteriales</taxon>
        <taxon>Sphingobacteriaceae</taxon>
        <taxon>Mucilaginibacter</taxon>
    </lineage>
</organism>
<dbReference type="GO" id="GO:0010133">
    <property type="term" value="P:L-proline catabolic process to L-glutamate"/>
    <property type="evidence" value="ECO:0007669"/>
    <property type="project" value="UniProtKB-UniPathway"/>
</dbReference>
<dbReference type="InterPro" id="IPR050485">
    <property type="entry name" value="Proline_metab_enzyme"/>
</dbReference>
<evidence type="ECO:0000256" key="6">
    <source>
        <dbReference type="ARBA" id="ARBA00023062"/>
    </source>
</evidence>
<keyword evidence="6" id="KW-0642">Proline metabolism</keyword>
<gene>
    <name evidence="10" type="primary">pruA</name>
    <name evidence="10" type="ORF">GO816_16635</name>
</gene>
<evidence type="ECO:0000256" key="8">
    <source>
        <dbReference type="ARBA" id="ARBA00048142"/>
    </source>
</evidence>
<dbReference type="UniPathway" id="UPA00261">
    <property type="reaction ID" value="UER00374"/>
</dbReference>
<dbReference type="PANTHER" id="PTHR42862">
    <property type="entry name" value="DELTA-1-PYRROLINE-5-CARBOXYLATE DEHYDROGENASE 1, ISOFORM A-RELATED"/>
    <property type="match status" value="1"/>
</dbReference>
<dbReference type="NCBIfam" id="TIGR01236">
    <property type="entry name" value="D1pyr5carbox1"/>
    <property type="match status" value="1"/>
</dbReference>
<dbReference type="Gene3D" id="3.40.309.10">
    <property type="entry name" value="Aldehyde Dehydrogenase, Chain A, domain 2"/>
    <property type="match status" value="1"/>
</dbReference>
<dbReference type="Pfam" id="PF00171">
    <property type="entry name" value="Aldedh"/>
    <property type="match status" value="1"/>
</dbReference>
<dbReference type="GO" id="GO:0004657">
    <property type="term" value="F:proline dehydrogenase activity"/>
    <property type="evidence" value="ECO:0007669"/>
    <property type="project" value="UniProtKB-ARBA"/>
</dbReference>
<feature type="domain" description="Aldehyde dehydrogenase" evidence="9">
    <location>
        <begin position="55"/>
        <end position="519"/>
    </location>
</feature>
<dbReference type="AlphaFoldDB" id="A0A6I4IRF0"/>
<evidence type="ECO:0000256" key="7">
    <source>
        <dbReference type="ARBA" id="ARBA00032259"/>
    </source>
</evidence>
<dbReference type="InterPro" id="IPR016163">
    <property type="entry name" value="Ald_DH_C"/>
</dbReference>
<reference evidence="10 11" key="1">
    <citation type="submission" date="2019-12" db="EMBL/GenBank/DDBJ databases">
        <title>Mucilaginibacter sp. HME9299 genome sequencing and assembly.</title>
        <authorList>
            <person name="Kang H."/>
            <person name="Kim H."/>
            <person name="Joh K."/>
        </authorList>
    </citation>
    <scope>NUCLEOTIDE SEQUENCE [LARGE SCALE GENOMIC DNA]</scope>
    <source>
        <strain evidence="10 11">HME9299</strain>
    </source>
</reference>
<dbReference type="PROSITE" id="PS00070">
    <property type="entry name" value="ALDEHYDE_DEHYDR_CYS"/>
    <property type="match status" value="1"/>
</dbReference>
<comment type="catalytic activity">
    <reaction evidence="8">
        <text>L-glutamate 5-semialdehyde + NAD(+) + H2O = L-glutamate + NADH + 2 H(+)</text>
        <dbReference type="Rhea" id="RHEA:30235"/>
        <dbReference type="ChEBI" id="CHEBI:15377"/>
        <dbReference type="ChEBI" id="CHEBI:15378"/>
        <dbReference type="ChEBI" id="CHEBI:29985"/>
        <dbReference type="ChEBI" id="CHEBI:57540"/>
        <dbReference type="ChEBI" id="CHEBI:57945"/>
        <dbReference type="ChEBI" id="CHEBI:58066"/>
        <dbReference type="EC" id="1.2.1.88"/>
    </reaction>
</comment>
<evidence type="ECO:0000256" key="3">
    <source>
        <dbReference type="ARBA" id="ARBA00012884"/>
    </source>
</evidence>
<dbReference type="Gene3D" id="3.40.605.10">
    <property type="entry name" value="Aldehyde Dehydrogenase, Chain A, domain 1"/>
    <property type="match status" value="1"/>
</dbReference>
<dbReference type="OrthoDB" id="9762913at2"/>
<evidence type="ECO:0000256" key="5">
    <source>
        <dbReference type="ARBA" id="ARBA00023027"/>
    </source>
</evidence>
<keyword evidence="4 10" id="KW-0560">Oxidoreductase</keyword>
<dbReference type="RefSeq" id="WP_157543080.1">
    <property type="nucleotide sequence ID" value="NZ_WQLA01000007.1"/>
</dbReference>
<sequence>MLKGFFNVPAPQNEPVLNYGPRSIERAALKAALAEGRAQVIDIPMYIGGEEVRTGKTLEVRPPHDHKHLLANAHEGDASHVKAAIDAALAAKENWEIMPWEQRAAIFLKAADLLAGPYRAKINAATMLGQSKNAYQAEIDAACEFIDFLRFNVQYMTEIYAQQPISSKGVWNRVEHRPLEGFIFAITPFNFTAIAGNLCAAPALMGNVVVWKPAPTQLYTANVIMQVFNEAGLPPGVINMINVDGPVAGDVIFTHRDFAGLHFTGSTHVFQNLWKIIGNNISNYRSYPRIVGETGGKDFVLAHSSANAEVVATALVRGAFEYQGQKCSAASRAYIAKSIWPAVKEKMIADIASFKVGPTEDFENFVNAVITEASFDKLAKYIDEAKANPDVEIITGGTYDKSVGYFVQPTVIQVQDPYYVTMCEELFGPVLSIYVYEDEQFEEIMNIIDNTSPYALTGSIIAQDRYAVTQATTRLRNAAGNFYINDKPTGAVVGQQPFGGARGSGTNDKAGSMQNLLRWSSPRTIKETFDPPKDYRYPFLDKEV</sequence>
<dbReference type="FunFam" id="3.40.309.10:FF:000005">
    <property type="entry name" value="1-pyrroline-5-carboxylate dehydrogenase 1"/>
    <property type="match status" value="1"/>
</dbReference>
<protein>
    <recommendedName>
        <fullName evidence="7">L-glutamate gamma-semialdehyde dehydrogenase</fullName>
        <ecNumber evidence="3">1.2.1.88</ecNumber>
    </recommendedName>
    <alternativeName>
        <fullName evidence="7">L-glutamate gamma-semialdehyde dehydrogenase</fullName>
    </alternativeName>
</protein>
<comment type="pathway">
    <text evidence="1">Amino-acid degradation; L-proline degradation into L-glutamate; L-glutamate from L-proline: step 2/2.</text>
</comment>
<evidence type="ECO:0000259" key="9">
    <source>
        <dbReference type="Pfam" id="PF00171"/>
    </source>
</evidence>
<dbReference type="Proteomes" id="UP000434850">
    <property type="component" value="Unassembled WGS sequence"/>
</dbReference>
<dbReference type="EMBL" id="WQLA01000007">
    <property type="protein sequence ID" value="MVN92764.1"/>
    <property type="molecule type" value="Genomic_DNA"/>
</dbReference>
<dbReference type="CDD" id="cd07123">
    <property type="entry name" value="ALDH_F4-17_P5CDH"/>
    <property type="match status" value="1"/>
</dbReference>
<dbReference type="InterPro" id="IPR016160">
    <property type="entry name" value="Ald_DH_CS_CYS"/>
</dbReference>
<dbReference type="SUPFAM" id="SSF53720">
    <property type="entry name" value="ALDH-like"/>
    <property type="match status" value="1"/>
</dbReference>